<gene>
    <name evidence="1" type="ORF">CMV_018518</name>
</gene>
<evidence type="ECO:0000313" key="1">
    <source>
        <dbReference type="EMBL" id="KAF3956344.1"/>
    </source>
</evidence>
<name>A0A8J4R0W1_9ROSI</name>
<accession>A0A8J4R0W1</accession>
<keyword evidence="2" id="KW-1185">Reference proteome</keyword>
<evidence type="ECO:0000313" key="2">
    <source>
        <dbReference type="Proteomes" id="UP000737018"/>
    </source>
</evidence>
<dbReference type="AlphaFoldDB" id="A0A8J4R0W1"/>
<proteinExistence type="predicted"/>
<sequence>MGFALCALFDAFFPLNDVISAPVDKTFGLRAHVIALGGDMLHRHYSSDIFFRQTSGVCHIWLLYLSRDSWFATVGNGECNQIEVTFENYGPRLNVWNCGVNLVYEQDVEETSIKQLHNATVATSLLEREVQRFISFLSFTFGDTCSKLVMCPHAPTSSEFTGIYFYIIISLKITKWWSHCKYYRRNKIGFCTRELQDMDQNSEVEAVLLEHVSNDWSC</sequence>
<reference evidence="1" key="1">
    <citation type="submission" date="2020-03" db="EMBL/GenBank/DDBJ databases">
        <title>Castanea mollissima Vanexum genome sequencing.</title>
        <authorList>
            <person name="Staton M."/>
        </authorList>
    </citation>
    <scope>NUCLEOTIDE SEQUENCE</scope>
    <source>
        <tissue evidence="1">Leaf</tissue>
    </source>
</reference>
<dbReference type="Proteomes" id="UP000737018">
    <property type="component" value="Unassembled WGS sequence"/>
</dbReference>
<dbReference type="EMBL" id="JRKL02003117">
    <property type="protein sequence ID" value="KAF3956344.1"/>
    <property type="molecule type" value="Genomic_DNA"/>
</dbReference>
<comment type="caution">
    <text evidence="1">The sequence shown here is derived from an EMBL/GenBank/DDBJ whole genome shotgun (WGS) entry which is preliminary data.</text>
</comment>
<organism evidence="1 2">
    <name type="scientific">Castanea mollissima</name>
    <name type="common">Chinese chestnut</name>
    <dbReference type="NCBI Taxonomy" id="60419"/>
    <lineage>
        <taxon>Eukaryota</taxon>
        <taxon>Viridiplantae</taxon>
        <taxon>Streptophyta</taxon>
        <taxon>Embryophyta</taxon>
        <taxon>Tracheophyta</taxon>
        <taxon>Spermatophyta</taxon>
        <taxon>Magnoliopsida</taxon>
        <taxon>eudicotyledons</taxon>
        <taxon>Gunneridae</taxon>
        <taxon>Pentapetalae</taxon>
        <taxon>rosids</taxon>
        <taxon>fabids</taxon>
        <taxon>Fagales</taxon>
        <taxon>Fagaceae</taxon>
        <taxon>Castanea</taxon>
    </lineage>
</organism>
<protein>
    <submittedName>
        <fullName evidence="1">Uncharacterized protein</fullName>
    </submittedName>
</protein>